<proteinExistence type="predicted"/>
<evidence type="ECO:0000313" key="2">
    <source>
        <dbReference type="EMBL" id="CAH9148670.1"/>
    </source>
</evidence>
<comment type="caution">
    <text evidence="2">The sequence shown here is derived from an EMBL/GenBank/DDBJ whole genome shotgun (WGS) entry which is preliminary data.</text>
</comment>
<dbReference type="EMBL" id="CAMAPF010000055">
    <property type="protein sequence ID" value="CAH9085865.1"/>
    <property type="molecule type" value="Genomic_DNA"/>
</dbReference>
<gene>
    <name evidence="2" type="ORF">CEPIT_LOCUS44690</name>
    <name evidence="1" type="ORF">CEPIT_LOCUS9609</name>
</gene>
<evidence type="ECO:0000313" key="1">
    <source>
        <dbReference type="EMBL" id="CAH9085865.1"/>
    </source>
</evidence>
<dbReference type="AlphaFoldDB" id="A0AAV0GMA0"/>
<dbReference type="EMBL" id="CAMAPF010001215">
    <property type="protein sequence ID" value="CAH9148670.1"/>
    <property type="molecule type" value="Genomic_DNA"/>
</dbReference>
<name>A0AAV0GMA0_9ASTE</name>
<organism evidence="2 3">
    <name type="scientific">Cuscuta epithymum</name>
    <dbReference type="NCBI Taxonomy" id="186058"/>
    <lineage>
        <taxon>Eukaryota</taxon>
        <taxon>Viridiplantae</taxon>
        <taxon>Streptophyta</taxon>
        <taxon>Embryophyta</taxon>
        <taxon>Tracheophyta</taxon>
        <taxon>Spermatophyta</taxon>
        <taxon>Magnoliopsida</taxon>
        <taxon>eudicotyledons</taxon>
        <taxon>Gunneridae</taxon>
        <taxon>Pentapetalae</taxon>
        <taxon>asterids</taxon>
        <taxon>lamiids</taxon>
        <taxon>Solanales</taxon>
        <taxon>Convolvulaceae</taxon>
        <taxon>Cuscuteae</taxon>
        <taxon>Cuscuta</taxon>
        <taxon>Cuscuta subgen. Cuscuta</taxon>
    </lineage>
</organism>
<keyword evidence="3" id="KW-1185">Reference proteome</keyword>
<protein>
    <submittedName>
        <fullName evidence="2">Uncharacterized protein</fullName>
    </submittedName>
</protein>
<dbReference type="Proteomes" id="UP001152523">
    <property type="component" value="Unassembled WGS sequence"/>
</dbReference>
<sequence>MATTVLCSMIGPSAPSYPAHVQLIHPFQGGDERLMHHDRPLSAIVSRFTVRLAHSLPGWRRTSLCSTIGLSAPSCLAHVRAAHPLQDGDDRFMQHDRPLSAIVSLSRSDRASPPGWRRPSYAARSAPQRHRVSFTFGSRISSGMATNVLCSAIGPSAPSYLASRFGLHIPSRMATTVLCSTIGPSAPSCLFHVRIAHPFQDGDERLMQCDRPLSAIVPGFTVRLAHSLQDGDDRLMQHDRPLSAIVSLSRPDRASLPGWRRTSYAVRSAPQRHRTWLHGSARTFPSGWRRPSYAARSAPQRHRVSFTFGSRIPSRMAIDRLMQHDWPLGGIMSSPPSAPPMPSRMGDPSYAARLLVGADMPGLSMRATASITSCIPSLIHYIHTLHAYIHSCIIPHTFIHTHVHHVLIVPRRRVIDDGPLSFSDWKARVRVLYSRLMHSGGVCPWRSTLRPTLSGRGVPHW</sequence>
<evidence type="ECO:0000313" key="3">
    <source>
        <dbReference type="Proteomes" id="UP001152523"/>
    </source>
</evidence>
<reference evidence="2" key="1">
    <citation type="submission" date="2022-07" db="EMBL/GenBank/DDBJ databases">
        <authorList>
            <person name="Macas J."/>
            <person name="Novak P."/>
            <person name="Neumann P."/>
        </authorList>
    </citation>
    <scope>NUCLEOTIDE SEQUENCE</scope>
</reference>
<accession>A0AAV0GMA0</accession>